<evidence type="ECO:0000256" key="1">
    <source>
        <dbReference type="SAM" id="Phobius"/>
    </source>
</evidence>
<dbReference type="AlphaFoldDB" id="A0A4U9XWP0"/>
<evidence type="ECO:0000313" key="5">
    <source>
        <dbReference type="Proteomes" id="UP000394068"/>
    </source>
</evidence>
<evidence type="ECO:0000313" key="3">
    <source>
        <dbReference type="EMBL" id="VTS17889.1"/>
    </source>
</evidence>
<name>A0A4U9XWP0_9STRE</name>
<proteinExistence type="predicted"/>
<dbReference type="GeneID" id="77169432"/>
<dbReference type="RefSeq" id="WP_007892832.1">
    <property type="nucleotide sequence ID" value="NZ_CABEHT010000001.1"/>
</dbReference>
<keyword evidence="1" id="KW-0812">Transmembrane</keyword>
<protein>
    <submittedName>
        <fullName evidence="3">Membrane protein</fullName>
    </submittedName>
</protein>
<organism evidence="3 4">
    <name type="scientific">Streptococcus pseudoporcinus</name>
    <dbReference type="NCBI Taxonomy" id="361101"/>
    <lineage>
        <taxon>Bacteria</taxon>
        <taxon>Bacillati</taxon>
        <taxon>Bacillota</taxon>
        <taxon>Bacilli</taxon>
        <taxon>Lactobacillales</taxon>
        <taxon>Streptococcaceae</taxon>
        <taxon>Streptococcus</taxon>
    </lineage>
</organism>
<keyword evidence="1" id="KW-0472">Membrane</keyword>
<dbReference type="EMBL" id="CABEHT010000001">
    <property type="protein sequence ID" value="VTS13039.1"/>
    <property type="molecule type" value="Genomic_DNA"/>
</dbReference>
<sequence>MKKAYISYLSAAIFILYGYFYHKWAFLGVGMVIFLIGLADHFKK</sequence>
<dbReference type="EMBL" id="LR594035">
    <property type="protein sequence ID" value="VTS17889.1"/>
    <property type="molecule type" value="Genomic_DNA"/>
</dbReference>
<reference evidence="4 5" key="1">
    <citation type="submission" date="2019-05" db="EMBL/GenBank/DDBJ databases">
        <authorList>
            <consortium name="Pathogen Informatics"/>
        </authorList>
    </citation>
    <scope>NUCLEOTIDE SEQUENCE [LARGE SCALE GENOMIC DNA]</scope>
    <source>
        <strain evidence="3 4">NCTC5385</strain>
        <strain evidence="2 5">NCTC5386</strain>
    </source>
</reference>
<keyword evidence="1" id="KW-1133">Transmembrane helix</keyword>
<dbReference type="Proteomes" id="UP000304914">
    <property type="component" value="Chromosome"/>
</dbReference>
<evidence type="ECO:0000313" key="2">
    <source>
        <dbReference type="EMBL" id="VTS13039.1"/>
    </source>
</evidence>
<dbReference type="Proteomes" id="UP000394068">
    <property type="component" value="Unassembled WGS sequence"/>
</dbReference>
<gene>
    <name evidence="3" type="ORF">NCTC5385_00752</name>
    <name evidence="2" type="ORF">NCTC5386_00818</name>
</gene>
<dbReference type="STRING" id="873448.STRPO_0711"/>
<feature type="transmembrane region" description="Helical" evidence="1">
    <location>
        <begin position="20"/>
        <end position="39"/>
    </location>
</feature>
<evidence type="ECO:0000313" key="4">
    <source>
        <dbReference type="Proteomes" id="UP000304914"/>
    </source>
</evidence>
<accession>A0A4U9XWP0</accession>